<evidence type="ECO:0000313" key="19">
    <source>
        <dbReference type="Proteomes" id="UP001144471"/>
    </source>
</evidence>
<evidence type="ECO:0000256" key="9">
    <source>
        <dbReference type="ARBA" id="ARBA00022833"/>
    </source>
</evidence>
<evidence type="ECO:0000256" key="5">
    <source>
        <dbReference type="ARBA" id="ARBA00007417"/>
    </source>
</evidence>
<dbReference type="NCBIfam" id="TIGR00227">
    <property type="entry name" value="ribD_Cterm"/>
    <property type="match status" value="1"/>
</dbReference>
<evidence type="ECO:0000256" key="11">
    <source>
        <dbReference type="ARBA" id="ARBA00023002"/>
    </source>
</evidence>
<evidence type="ECO:0000256" key="14">
    <source>
        <dbReference type="PIRSR" id="PIRSR006769-1"/>
    </source>
</evidence>
<feature type="binding site" evidence="15">
    <location>
        <position position="196"/>
    </location>
    <ligand>
        <name>NADP(+)</name>
        <dbReference type="ChEBI" id="CHEBI:58349"/>
    </ligand>
</feature>
<dbReference type="InterPro" id="IPR002125">
    <property type="entry name" value="CMP_dCMP_dom"/>
</dbReference>
<dbReference type="GO" id="GO:0008703">
    <property type="term" value="F:5-amino-6-(5-phosphoribosylamino)uracil reductase activity"/>
    <property type="evidence" value="ECO:0007669"/>
    <property type="project" value="UniProtKB-EC"/>
</dbReference>
<feature type="binding site" evidence="15">
    <location>
        <position position="207"/>
    </location>
    <ligand>
        <name>substrate</name>
    </ligand>
</feature>
<keyword evidence="11 13" id="KW-0560">Oxidoreductase</keyword>
<feature type="binding site" evidence="15">
    <location>
        <position position="154"/>
    </location>
    <ligand>
        <name>NADP(+)</name>
        <dbReference type="ChEBI" id="CHEBI:58349"/>
    </ligand>
</feature>
<dbReference type="GO" id="GO:0008270">
    <property type="term" value="F:zinc ion binding"/>
    <property type="evidence" value="ECO:0007669"/>
    <property type="project" value="InterPro"/>
</dbReference>
<dbReference type="PANTHER" id="PTHR38011">
    <property type="entry name" value="DIHYDROFOLATE REDUCTASE FAMILY PROTEIN (AFU_ORTHOLOGUE AFUA_8G06820)"/>
    <property type="match status" value="1"/>
</dbReference>
<dbReference type="EC" id="1.1.1.193" evidence="13"/>
<dbReference type="SUPFAM" id="SSF53597">
    <property type="entry name" value="Dihydrofolate reductase-like"/>
    <property type="match status" value="1"/>
</dbReference>
<proteinExistence type="inferred from homology"/>
<name>A0A9W6GNZ1_9FUSO</name>
<dbReference type="FunFam" id="3.40.140.10:FF:000025">
    <property type="entry name" value="Riboflavin biosynthesis protein RibD"/>
    <property type="match status" value="1"/>
</dbReference>
<dbReference type="GO" id="GO:0009231">
    <property type="term" value="P:riboflavin biosynthetic process"/>
    <property type="evidence" value="ECO:0007669"/>
    <property type="project" value="UniProtKB-KW"/>
</dbReference>
<comment type="cofactor">
    <cofactor evidence="13 16">
        <name>Zn(2+)</name>
        <dbReference type="ChEBI" id="CHEBI:29105"/>
    </cofactor>
    <text evidence="13 16">Binds 1 zinc ion.</text>
</comment>
<sequence length="358" mass="39425">MDHLKYMKLALELAAKGAGSVNPNPMVGAVVVKDDKIIGRGYHRYYGGPHAEVYALEEAGSQTKGATIYVTLEPCSHYGKTPPCAEKIIEMGIKRCVVASLDPNPLVAGKGIQMMLDAGIEVETGILAEEADKLNRIFMKYITSKKPYLFLKCAITLDGKIATETGSSKWITNATSRERVQQLRHNLMGIMIGVNTLIADNPSLTARIEGGIDPYRIVIDPELKTPMDSKFVQATDGKSIIVTSCENSYKTSEYKEMGVRFVELEGKEFKLEDILVELGRLKIDSIMLEGGRYLISKAFKEEAIDGGEIFIAPKILGDSNAISFIDGFNIQNISDGIELKNTKFNTYGDNISVEFYNN</sequence>
<dbReference type="SUPFAM" id="SSF53927">
    <property type="entry name" value="Cytidine deaminase-like"/>
    <property type="match status" value="1"/>
</dbReference>
<dbReference type="CDD" id="cd01284">
    <property type="entry name" value="Riboflavin_deaminase-reductase"/>
    <property type="match status" value="1"/>
</dbReference>
<keyword evidence="19" id="KW-1185">Reference proteome</keyword>
<feature type="binding site" evidence="16">
    <location>
        <position position="50"/>
    </location>
    <ligand>
        <name>Zn(2+)</name>
        <dbReference type="ChEBI" id="CHEBI:29105"/>
        <note>catalytic</note>
    </ligand>
</feature>
<evidence type="ECO:0000313" key="18">
    <source>
        <dbReference type="EMBL" id="GLI58123.1"/>
    </source>
</evidence>
<comment type="pathway">
    <text evidence="2 13">Cofactor biosynthesis; riboflavin biosynthesis; 5-amino-6-(D-ribitylamino)uracil from GTP: step 2/4.</text>
</comment>
<dbReference type="PIRSF" id="PIRSF006769">
    <property type="entry name" value="RibD"/>
    <property type="match status" value="1"/>
</dbReference>
<feature type="binding site" evidence="16">
    <location>
        <position position="75"/>
    </location>
    <ligand>
        <name>Zn(2+)</name>
        <dbReference type="ChEBI" id="CHEBI:29105"/>
        <note>catalytic</note>
    </ligand>
</feature>
<evidence type="ECO:0000256" key="7">
    <source>
        <dbReference type="ARBA" id="ARBA00022723"/>
    </source>
</evidence>
<dbReference type="Pfam" id="PF00383">
    <property type="entry name" value="dCMP_cyt_deam_1"/>
    <property type="match status" value="1"/>
</dbReference>
<dbReference type="Pfam" id="PF01872">
    <property type="entry name" value="RibD_C"/>
    <property type="match status" value="1"/>
</dbReference>
<dbReference type="GO" id="GO:0008835">
    <property type="term" value="F:diaminohydroxyphosphoribosylaminopyrimidine deaminase activity"/>
    <property type="evidence" value="ECO:0007669"/>
    <property type="project" value="UniProtKB-EC"/>
</dbReference>
<feature type="binding site" evidence="15">
    <location>
        <position position="200"/>
    </location>
    <ligand>
        <name>NADP(+)</name>
        <dbReference type="ChEBI" id="CHEBI:58349"/>
    </ligand>
</feature>
<dbReference type="InterPro" id="IPR024072">
    <property type="entry name" value="DHFR-like_dom_sf"/>
</dbReference>
<comment type="similarity">
    <text evidence="4 13">In the N-terminal section; belongs to the cytidine and deoxycytidylate deaminase family.</text>
</comment>
<keyword evidence="12" id="KW-0511">Multifunctional enzyme</keyword>
<keyword evidence="8 13" id="KW-0378">Hydrolase</keyword>
<dbReference type="PROSITE" id="PS51747">
    <property type="entry name" value="CYT_DCMP_DEAMINASES_2"/>
    <property type="match status" value="1"/>
</dbReference>
<feature type="domain" description="CMP/dCMP-type deaminase" evidence="17">
    <location>
        <begin position="1"/>
        <end position="123"/>
    </location>
</feature>
<feature type="binding site" evidence="15">
    <location>
        <position position="204"/>
    </location>
    <ligand>
        <name>substrate</name>
    </ligand>
</feature>
<comment type="catalytic activity">
    <reaction evidence="13">
        <text>5-amino-6-(5-phospho-D-ribitylamino)uracil + NADP(+) = 5-amino-6-(5-phospho-D-ribosylamino)uracil + NADPH + H(+)</text>
        <dbReference type="Rhea" id="RHEA:17845"/>
        <dbReference type="ChEBI" id="CHEBI:15378"/>
        <dbReference type="ChEBI" id="CHEBI:57783"/>
        <dbReference type="ChEBI" id="CHEBI:58349"/>
        <dbReference type="ChEBI" id="CHEBI:58421"/>
        <dbReference type="ChEBI" id="CHEBI:58453"/>
        <dbReference type="EC" id="1.1.1.193"/>
    </reaction>
</comment>
<dbReference type="GO" id="GO:0050661">
    <property type="term" value="F:NADP binding"/>
    <property type="evidence" value="ECO:0007669"/>
    <property type="project" value="InterPro"/>
</dbReference>
<evidence type="ECO:0000256" key="8">
    <source>
        <dbReference type="ARBA" id="ARBA00022801"/>
    </source>
</evidence>
<evidence type="ECO:0000256" key="4">
    <source>
        <dbReference type="ARBA" id="ARBA00005259"/>
    </source>
</evidence>
<evidence type="ECO:0000256" key="16">
    <source>
        <dbReference type="PIRSR" id="PIRSR006769-3"/>
    </source>
</evidence>
<dbReference type="Gene3D" id="3.40.430.10">
    <property type="entry name" value="Dihydrofolate Reductase, subunit A"/>
    <property type="match status" value="1"/>
</dbReference>
<dbReference type="RefSeq" id="WP_281837798.1">
    <property type="nucleotide sequence ID" value="NZ_BSDY01000035.1"/>
</dbReference>
<feature type="binding site" evidence="15">
    <location>
        <position position="289"/>
    </location>
    <ligand>
        <name>substrate</name>
    </ligand>
</feature>
<feature type="binding site" evidence="16">
    <location>
        <position position="84"/>
    </location>
    <ligand>
        <name>Zn(2+)</name>
        <dbReference type="ChEBI" id="CHEBI:29105"/>
        <note>catalytic</note>
    </ligand>
</feature>
<dbReference type="InterPro" id="IPR016193">
    <property type="entry name" value="Cytidine_deaminase-like"/>
</dbReference>
<dbReference type="EC" id="3.5.4.26" evidence="13"/>
<evidence type="ECO:0000256" key="13">
    <source>
        <dbReference type="PIRNR" id="PIRNR006769"/>
    </source>
</evidence>
<comment type="pathway">
    <text evidence="3 13">Cofactor biosynthesis; riboflavin biosynthesis; 5-amino-6-(D-ribitylamino)uracil from GTP: step 3/4.</text>
</comment>
<evidence type="ECO:0000256" key="10">
    <source>
        <dbReference type="ARBA" id="ARBA00022857"/>
    </source>
</evidence>
<accession>A0A9W6GNZ1</accession>
<evidence type="ECO:0000256" key="15">
    <source>
        <dbReference type="PIRSR" id="PIRSR006769-2"/>
    </source>
</evidence>
<evidence type="ECO:0000256" key="3">
    <source>
        <dbReference type="ARBA" id="ARBA00004910"/>
    </source>
</evidence>
<evidence type="ECO:0000256" key="12">
    <source>
        <dbReference type="ARBA" id="ARBA00023268"/>
    </source>
</evidence>
<dbReference type="NCBIfam" id="TIGR00326">
    <property type="entry name" value="eubact_ribD"/>
    <property type="match status" value="1"/>
</dbReference>
<dbReference type="InterPro" id="IPR016192">
    <property type="entry name" value="APOBEC/CMP_deaminase_Zn-bd"/>
</dbReference>
<evidence type="ECO:0000256" key="2">
    <source>
        <dbReference type="ARBA" id="ARBA00004882"/>
    </source>
</evidence>
<comment type="caution">
    <text evidence="18">The sequence shown here is derived from an EMBL/GenBank/DDBJ whole genome shotgun (WGS) entry which is preliminary data.</text>
</comment>
<dbReference type="PANTHER" id="PTHR38011:SF7">
    <property type="entry name" value="2,5-DIAMINO-6-RIBOSYLAMINO-4(3H)-PYRIMIDINONE 5'-PHOSPHATE REDUCTASE"/>
    <property type="match status" value="1"/>
</dbReference>
<keyword evidence="10 13" id="KW-0521">NADP</keyword>
<dbReference type="InterPro" id="IPR004794">
    <property type="entry name" value="Eubact_RibD"/>
</dbReference>
<keyword evidence="9 13" id="KW-0862">Zinc</keyword>
<organism evidence="18 19">
    <name type="scientific">Propionigenium maris DSM 9537</name>
    <dbReference type="NCBI Taxonomy" id="1123000"/>
    <lineage>
        <taxon>Bacteria</taxon>
        <taxon>Fusobacteriati</taxon>
        <taxon>Fusobacteriota</taxon>
        <taxon>Fusobacteriia</taxon>
        <taxon>Fusobacteriales</taxon>
        <taxon>Fusobacteriaceae</taxon>
        <taxon>Propionigenium</taxon>
    </lineage>
</organism>
<dbReference type="Gene3D" id="3.40.140.10">
    <property type="entry name" value="Cytidine Deaminase, domain 2"/>
    <property type="match status" value="1"/>
</dbReference>
<keyword evidence="7 13" id="KW-0479">Metal-binding</keyword>
<dbReference type="EMBL" id="BSDY01000035">
    <property type="protein sequence ID" value="GLI58123.1"/>
    <property type="molecule type" value="Genomic_DNA"/>
</dbReference>
<dbReference type="Proteomes" id="UP001144471">
    <property type="component" value="Unassembled WGS sequence"/>
</dbReference>
<dbReference type="InterPro" id="IPR050765">
    <property type="entry name" value="Riboflavin_Biosynth_HTPR"/>
</dbReference>
<evidence type="ECO:0000256" key="6">
    <source>
        <dbReference type="ARBA" id="ARBA00022619"/>
    </source>
</evidence>
<feature type="binding site" evidence="15">
    <location>
        <position position="170"/>
    </location>
    <ligand>
        <name>NADP(+)</name>
        <dbReference type="ChEBI" id="CHEBI:58349"/>
    </ligand>
</feature>
<protein>
    <recommendedName>
        <fullName evidence="13">Riboflavin biosynthesis protein RibD</fullName>
    </recommendedName>
    <domain>
        <recommendedName>
            <fullName evidence="13">Diaminohydroxyphosphoribosylaminopyrimidine deaminase</fullName>
            <shortName evidence="13">DRAP deaminase</shortName>
            <ecNumber evidence="13">3.5.4.26</ecNumber>
        </recommendedName>
        <alternativeName>
            <fullName evidence="13">Riboflavin-specific deaminase</fullName>
        </alternativeName>
    </domain>
    <domain>
        <recommendedName>
            <fullName evidence="13">5-amino-6-(5-phosphoribosylamino)uracil reductase</fullName>
            <ecNumber evidence="13">1.1.1.193</ecNumber>
        </recommendedName>
        <alternativeName>
            <fullName evidence="13">HTP reductase</fullName>
        </alternativeName>
    </domain>
</protein>
<comment type="catalytic activity">
    <reaction evidence="13">
        <text>2,5-diamino-6-hydroxy-4-(5-phosphoribosylamino)-pyrimidine + H2O + H(+) = 5-amino-6-(5-phospho-D-ribosylamino)uracil + NH4(+)</text>
        <dbReference type="Rhea" id="RHEA:21868"/>
        <dbReference type="ChEBI" id="CHEBI:15377"/>
        <dbReference type="ChEBI" id="CHEBI:15378"/>
        <dbReference type="ChEBI" id="CHEBI:28938"/>
        <dbReference type="ChEBI" id="CHEBI:58453"/>
        <dbReference type="ChEBI" id="CHEBI:58614"/>
        <dbReference type="EC" id="3.5.4.26"/>
    </reaction>
</comment>
<dbReference type="PROSITE" id="PS00903">
    <property type="entry name" value="CYT_DCMP_DEAMINASES_1"/>
    <property type="match status" value="1"/>
</dbReference>
<evidence type="ECO:0000259" key="17">
    <source>
        <dbReference type="PROSITE" id="PS51747"/>
    </source>
</evidence>
<feature type="binding site" evidence="15">
    <location>
        <position position="168"/>
    </location>
    <ligand>
        <name>substrate</name>
    </ligand>
</feature>
<feature type="binding site" evidence="15">
    <location>
        <position position="184"/>
    </location>
    <ligand>
        <name>substrate</name>
    </ligand>
</feature>
<dbReference type="InterPro" id="IPR011549">
    <property type="entry name" value="RibD_C"/>
</dbReference>
<feature type="active site" description="Proton donor" evidence="14">
    <location>
        <position position="52"/>
    </location>
</feature>
<evidence type="ECO:0000256" key="1">
    <source>
        <dbReference type="ARBA" id="ARBA00002151"/>
    </source>
</evidence>
<keyword evidence="6 13" id="KW-0686">Riboflavin biosynthesis</keyword>
<gene>
    <name evidence="18" type="ORF">PM10SUCC1_36370</name>
</gene>
<reference evidence="18" key="1">
    <citation type="submission" date="2022-12" db="EMBL/GenBank/DDBJ databases">
        <title>Reference genome sequencing for broad-spectrum identification of bacterial and archaeal isolates by mass spectrometry.</title>
        <authorList>
            <person name="Sekiguchi Y."/>
            <person name="Tourlousse D.M."/>
        </authorList>
    </citation>
    <scope>NUCLEOTIDE SEQUENCE</scope>
    <source>
        <strain evidence="18">10succ1</strain>
    </source>
</reference>
<comment type="similarity">
    <text evidence="5 13">In the C-terminal section; belongs to the HTP reductase family.</text>
</comment>
<comment type="function">
    <text evidence="1 13">Converts 2,5-diamino-6-(ribosylamino)-4(3h)-pyrimidinone 5'-phosphate into 5-amino-6-(ribosylamino)-2,4(1h,3h)-pyrimidinedione 5'-phosphate.</text>
</comment>
<dbReference type="AlphaFoldDB" id="A0A9W6GNZ1"/>
<dbReference type="InterPro" id="IPR002734">
    <property type="entry name" value="RibDG_C"/>
</dbReference>